<comment type="caution">
    <text evidence="2">The sequence shown here is derived from an EMBL/GenBank/DDBJ whole genome shotgun (WGS) entry which is preliminary data.</text>
</comment>
<dbReference type="RefSeq" id="WP_115999207.1">
    <property type="nucleotide sequence ID" value="NZ_QUOV01000001.1"/>
</dbReference>
<evidence type="ECO:0000313" key="1">
    <source>
        <dbReference type="EMBL" id="REL30537.1"/>
    </source>
</evidence>
<evidence type="ECO:0000313" key="4">
    <source>
        <dbReference type="Proteomes" id="UP000256999"/>
    </source>
</evidence>
<evidence type="ECO:0000313" key="2">
    <source>
        <dbReference type="EMBL" id="REL34530.1"/>
    </source>
</evidence>
<organism evidence="2 4">
    <name type="scientific">Thalassotalea euphylliae</name>
    <dbReference type="NCBI Taxonomy" id="1655234"/>
    <lineage>
        <taxon>Bacteria</taxon>
        <taxon>Pseudomonadati</taxon>
        <taxon>Pseudomonadota</taxon>
        <taxon>Gammaproteobacteria</taxon>
        <taxon>Alteromonadales</taxon>
        <taxon>Colwelliaceae</taxon>
        <taxon>Thalassotalea</taxon>
    </lineage>
</organism>
<dbReference type="Proteomes" id="UP000256999">
    <property type="component" value="Unassembled WGS sequence"/>
</dbReference>
<reference evidence="3 4" key="1">
    <citation type="submission" date="2018-08" db="EMBL/GenBank/DDBJ databases">
        <title>Thalassotalea euphylliae genome.</title>
        <authorList>
            <person name="Summers S."/>
            <person name="Rice S.A."/>
            <person name="Freckelton M.L."/>
            <person name="Nedved B.T."/>
            <person name="Hadfield M.G."/>
        </authorList>
    </citation>
    <scope>NUCLEOTIDE SEQUENCE [LARGE SCALE GENOMIC DNA]</scope>
    <source>
        <strain evidence="2 4">H2</strain>
        <strain evidence="3">H3</strain>
    </source>
</reference>
<protein>
    <submittedName>
        <fullName evidence="2">Uncharacterized protein</fullName>
    </submittedName>
</protein>
<accession>A0A3E0UCG2</accession>
<dbReference type="AlphaFoldDB" id="A0A3E0UCG2"/>
<gene>
    <name evidence="2" type="ORF">DXX92_03700</name>
    <name evidence="1" type="ORF">DXX94_07345</name>
</gene>
<proteinExistence type="predicted"/>
<keyword evidence="3" id="KW-1185">Reference proteome</keyword>
<name>A0A3E0UCG2_9GAMM</name>
<dbReference type="EMBL" id="QUOV01000001">
    <property type="protein sequence ID" value="REL34530.1"/>
    <property type="molecule type" value="Genomic_DNA"/>
</dbReference>
<sequence>MFNPENKEVWKLAKLGSSMQDASIAGRGGIIPKAPMNNKQAANKISDLTQTVGNAKKLSMMVPLRTEKEHYERST</sequence>
<dbReference type="Proteomes" id="UP000256899">
    <property type="component" value="Unassembled WGS sequence"/>
</dbReference>
<dbReference type="EMBL" id="QUOT01000001">
    <property type="protein sequence ID" value="REL30537.1"/>
    <property type="molecule type" value="Genomic_DNA"/>
</dbReference>
<reference evidence="1" key="2">
    <citation type="submission" date="2018-08" db="EMBL/GenBank/DDBJ databases">
        <authorList>
            <person name="Ferrada E.E."/>
            <person name="Latorre B.A."/>
        </authorList>
    </citation>
    <scope>NUCLEOTIDE SEQUENCE</scope>
    <source>
        <strain evidence="1">H3</strain>
    </source>
</reference>
<evidence type="ECO:0000313" key="3">
    <source>
        <dbReference type="Proteomes" id="UP000256899"/>
    </source>
</evidence>